<dbReference type="SUPFAM" id="SSF46689">
    <property type="entry name" value="Homeodomain-like"/>
    <property type="match status" value="1"/>
</dbReference>
<evidence type="ECO:0000256" key="3">
    <source>
        <dbReference type="ARBA" id="ARBA00023163"/>
    </source>
</evidence>
<dbReference type="InterPro" id="IPR050109">
    <property type="entry name" value="HTH-type_TetR-like_transc_reg"/>
</dbReference>
<dbReference type="Pfam" id="PF17932">
    <property type="entry name" value="TetR_C_24"/>
    <property type="match status" value="1"/>
</dbReference>
<dbReference type="GO" id="GO:0003700">
    <property type="term" value="F:DNA-binding transcription factor activity"/>
    <property type="evidence" value="ECO:0007669"/>
    <property type="project" value="TreeGrafter"/>
</dbReference>
<evidence type="ECO:0000313" key="7">
    <source>
        <dbReference type="Proteomes" id="UP000510682"/>
    </source>
</evidence>
<evidence type="ECO:0000313" key="6">
    <source>
        <dbReference type="EMBL" id="QLL06381.1"/>
    </source>
</evidence>
<dbReference type="AlphaFoldDB" id="A0A7D6DZM7"/>
<reference evidence="7" key="2">
    <citation type="submission" date="2023-07" db="EMBL/GenBank/DDBJ databases">
        <title>Description of Mycobacterium gordonae subsp. intergordonae subsp.nov. and Mycobacterium gordonae subsp. gordonae subsp. nov.</title>
        <authorList>
            <person name="Huang H."/>
        </authorList>
    </citation>
    <scope>NUCLEOTIDE SEQUENCE [LARGE SCALE GENOMIC DNA]</scope>
    <source>
        <strain evidence="7">24</strain>
    </source>
</reference>
<dbReference type="InterPro" id="IPR009057">
    <property type="entry name" value="Homeodomain-like_sf"/>
</dbReference>
<dbReference type="Pfam" id="PF00440">
    <property type="entry name" value="TetR_N"/>
    <property type="match status" value="1"/>
</dbReference>
<dbReference type="GO" id="GO:0000976">
    <property type="term" value="F:transcription cis-regulatory region binding"/>
    <property type="evidence" value="ECO:0007669"/>
    <property type="project" value="TreeGrafter"/>
</dbReference>
<reference evidence="7" key="1">
    <citation type="submission" date="2020-07" db="EMBL/GenBank/DDBJ databases">
        <title>Description of Mycobacterium gordonae subsp. intergordonae subsp.nov. and Mycobacterium gordonae subsp. gordonae subsp. nov.</title>
        <authorList>
            <person name="Yu X."/>
        </authorList>
    </citation>
    <scope>NUCLEOTIDE SEQUENCE [LARGE SCALE GENOMIC DNA]</scope>
    <source>
        <strain evidence="7">24</strain>
    </source>
</reference>
<dbReference type="RefSeq" id="WP_180914960.1">
    <property type="nucleotide sequence ID" value="NZ_CP059165.1"/>
</dbReference>
<dbReference type="InterPro" id="IPR041490">
    <property type="entry name" value="KstR2_TetR_C"/>
</dbReference>
<dbReference type="InterPro" id="IPR001647">
    <property type="entry name" value="HTH_TetR"/>
</dbReference>
<dbReference type="EMBL" id="CP059165">
    <property type="protein sequence ID" value="QLL06381.1"/>
    <property type="molecule type" value="Genomic_DNA"/>
</dbReference>
<dbReference type="InterPro" id="IPR036271">
    <property type="entry name" value="Tet_transcr_reg_TetR-rel_C_sf"/>
</dbReference>
<proteinExistence type="predicted"/>
<evidence type="ECO:0000256" key="1">
    <source>
        <dbReference type="ARBA" id="ARBA00023015"/>
    </source>
</evidence>
<name>A0A7D6DZM7_9MYCO</name>
<dbReference type="PANTHER" id="PTHR30055">
    <property type="entry name" value="HTH-TYPE TRANSCRIPTIONAL REGULATOR RUTR"/>
    <property type="match status" value="1"/>
</dbReference>
<dbReference type="PANTHER" id="PTHR30055:SF234">
    <property type="entry name" value="HTH-TYPE TRANSCRIPTIONAL REGULATOR BETI"/>
    <property type="match status" value="1"/>
</dbReference>
<feature type="domain" description="HTH tetR-type" evidence="5">
    <location>
        <begin position="1"/>
        <end position="52"/>
    </location>
</feature>
<keyword evidence="1" id="KW-0805">Transcription regulation</keyword>
<dbReference type="KEGG" id="mgor:H0P51_21925"/>
<keyword evidence="7" id="KW-1185">Reference proteome</keyword>
<dbReference type="Gene3D" id="1.10.357.10">
    <property type="entry name" value="Tetracycline Repressor, domain 2"/>
    <property type="match status" value="1"/>
</dbReference>
<dbReference type="Proteomes" id="UP000510682">
    <property type="component" value="Chromosome"/>
</dbReference>
<sequence>MARREFVERGFHAVSIRDIAKEAGLSLSVLYHYYASKQELLYGVLNEAIDSFHKILERHSADSTTDPVQHFLVLVDSMVEYRAKLRVDSLLFIREIRNLEPDYARRLSTRQADVVGLFDAAIAAGLAAGVFHTPYPDDARRTLIAALNAIPEWYRPSGTIGIDELTKRYRRLALALMEYGTDGDGGAGV</sequence>
<evidence type="ECO:0000256" key="2">
    <source>
        <dbReference type="ARBA" id="ARBA00023125"/>
    </source>
</evidence>
<accession>A0A7D6DZM7</accession>
<evidence type="ECO:0000256" key="4">
    <source>
        <dbReference type="PROSITE-ProRule" id="PRU00335"/>
    </source>
</evidence>
<protein>
    <submittedName>
        <fullName evidence="6">TetR/AcrR family transcriptional regulator</fullName>
    </submittedName>
</protein>
<dbReference type="Gene3D" id="1.10.10.60">
    <property type="entry name" value="Homeodomain-like"/>
    <property type="match status" value="1"/>
</dbReference>
<feature type="DNA-binding region" description="H-T-H motif" evidence="4">
    <location>
        <begin position="15"/>
        <end position="34"/>
    </location>
</feature>
<dbReference type="PROSITE" id="PS50977">
    <property type="entry name" value="HTH_TETR_2"/>
    <property type="match status" value="1"/>
</dbReference>
<keyword evidence="3" id="KW-0804">Transcription</keyword>
<organism evidence="6 7">
    <name type="scientific">Mycobacterium vicinigordonae</name>
    <dbReference type="NCBI Taxonomy" id="1719132"/>
    <lineage>
        <taxon>Bacteria</taxon>
        <taxon>Bacillati</taxon>
        <taxon>Actinomycetota</taxon>
        <taxon>Actinomycetes</taxon>
        <taxon>Mycobacteriales</taxon>
        <taxon>Mycobacteriaceae</taxon>
        <taxon>Mycobacterium</taxon>
    </lineage>
</organism>
<dbReference type="SUPFAM" id="SSF48498">
    <property type="entry name" value="Tetracyclin repressor-like, C-terminal domain"/>
    <property type="match status" value="1"/>
</dbReference>
<evidence type="ECO:0000259" key="5">
    <source>
        <dbReference type="PROSITE" id="PS50977"/>
    </source>
</evidence>
<gene>
    <name evidence="6" type="ORF">H0P51_21925</name>
</gene>
<keyword evidence="2 4" id="KW-0238">DNA-binding</keyword>